<feature type="region of interest" description="Disordered" evidence="1">
    <location>
        <begin position="50"/>
        <end position="70"/>
    </location>
</feature>
<protein>
    <submittedName>
        <fullName evidence="2">Uncharacterized protein</fullName>
    </submittedName>
</protein>
<reference evidence="2 3" key="1">
    <citation type="submission" date="2015-11" db="EMBL/GenBank/DDBJ databases">
        <title>Exploring the genomic traits of fungus-feeding bacterial genus Collimonas.</title>
        <authorList>
            <person name="Song C."/>
            <person name="Schmidt R."/>
            <person name="de Jager V."/>
            <person name="Krzyzanowska D."/>
            <person name="Jongedijk E."/>
            <person name="Cankar K."/>
            <person name="Beekwilder J."/>
            <person name="van Veen A."/>
            <person name="de Boer W."/>
            <person name="van Veen J.A."/>
            <person name="Garbeva P."/>
        </authorList>
    </citation>
    <scope>NUCLEOTIDE SEQUENCE [LARGE SCALE GENOMIC DNA]</scope>
    <source>
        <strain evidence="2 3">Ter291</strain>
    </source>
</reference>
<name>A0ABN4M7L7_9BURK</name>
<proteinExistence type="predicted"/>
<accession>A0ABN4M7L7</accession>
<dbReference type="Proteomes" id="UP000074914">
    <property type="component" value="Chromosome"/>
</dbReference>
<sequence>MNAAAVEPLPCRCGNQSLPDYLAIIIVPVSKRNSLQLRLKTMELRHAASTRAATSHGTTRASSFLNKCLS</sequence>
<evidence type="ECO:0000256" key="1">
    <source>
        <dbReference type="SAM" id="MobiDB-lite"/>
    </source>
</evidence>
<organism evidence="2 3">
    <name type="scientific">Collimonas pratensis</name>
    <dbReference type="NCBI Taxonomy" id="279113"/>
    <lineage>
        <taxon>Bacteria</taxon>
        <taxon>Pseudomonadati</taxon>
        <taxon>Pseudomonadota</taxon>
        <taxon>Betaproteobacteria</taxon>
        <taxon>Burkholderiales</taxon>
        <taxon>Oxalobacteraceae</taxon>
        <taxon>Collimonas</taxon>
    </lineage>
</organism>
<dbReference type="EMBL" id="CP013236">
    <property type="protein sequence ID" value="AMP13761.1"/>
    <property type="molecule type" value="Genomic_DNA"/>
</dbReference>
<gene>
    <name evidence="2" type="ORF">CPter291_1488</name>
</gene>
<evidence type="ECO:0000313" key="2">
    <source>
        <dbReference type="EMBL" id="AMP13761.1"/>
    </source>
</evidence>
<keyword evidence="3" id="KW-1185">Reference proteome</keyword>
<feature type="compositionally biased region" description="Polar residues" evidence="1">
    <location>
        <begin position="51"/>
        <end position="70"/>
    </location>
</feature>
<evidence type="ECO:0000313" key="3">
    <source>
        <dbReference type="Proteomes" id="UP000074914"/>
    </source>
</evidence>